<keyword evidence="2" id="KW-1003">Cell membrane</keyword>
<sequence length="219" mass="24832">MTSILELKEIEFCYDSSIKILDKVNLKVDEGEVITIFGKSGIGKSTLLKIICGLLEAKSGKVYLDGKDITNIPANKRNIVMTLQDSYLFPHMTVEDNIGFSMKMHGKNKTEIKERVNELLNMIGLSGYEKKKPKELSGGEKKRVALARAIADYPRLILLDEPFTGLDEEIKNQILEIVKLLNKKYNTSLILITHDIHEAKTLSDRIIKLEDGKFKDFIF</sequence>
<feature type="domain" description="ABC transporter" evidence="9">
    <location>
        <begin position="5"/>
        <end position="218"/>
    </location>
</feature>
<dbReference type="InterPro" id="IPR050093">
    <property type="entry name" value="ABC_SmlMolc_Importer"/>
</dbReference>
<evidence type="ECO:0000256" key="8">
    <source>
        <dbReference type="ARBA" id="ARBA00023136"/>
    </source>
</evidence>
<keyword evidence="8" id="KW-0472">Membrane</keyword>
<organism evidence="10 11">
    <name type="scientific">Citroniella saccharovorans</name>
    <dbReference type="NCBI Taxonomy" id="2053367"/>
    <lineage>
        <taxon>Bacteria</taxon>
        <taxon>Bacillati</taxon>
        <taxon>Bacillota</taxon>
        <taxon>Tissierellia</taxon>
        <taxon>Tissierellales</taxon>
        <taxon>Peptoniphilaceae</taxon>
        <taxon>Citroniella</taxon>
    </lineage>
</organism>
<keyword evidence="7" id="KW-0406">Ion transport</keyword>
<keyword evidence="6" id="KW-0408">Iron</keyword>
<dbReference type="InterPro" id="IPR015853">
    <property type="entry name" value="ABC_transpr_FbpC"/>
</dbReference>
<keyword evidence="1" id="KW-0813">Transport</keyword>
<evidence type="ECO:0000256" key="7">
    <source>
        <dbReference type="ARBA" id="ARBA00023065"/>
    </source>
</evidence>
<evidence type="ECO:0000256" key="5">
    <source>
        <dbReference type="ARBA" id="ARBA00022840"/>
    </source>
</evidence>
<dbReference type="PANTHER" id="PTHR42781:SF4">
    <property type="entry name" value="SPERMIDINE_PUTRESCINE IMPORT ATP-BINDING PROTEIN POTA"/>
    <property type="match status" value="1"/>
</dbReference>
<protein>
    <submittedName>
        <fullName evidence="10">ABC transporter ATP-binding protein</fullName>
    </submittedName>
</protein>
<dbReference type="GO" id="GO:0015408">
    <property type="term" value="F:ABC-type ferric iron transporter activity"/>
    <property type="evidence" value="ECO:0007669"/>
    <property type="project" value="InterPro"/>
</dbReference>
<gene>
    <name evidence="10" type="ORF">VLK81_04915</name>
</gene>
<evidence type="ECO:0000256" key="3">
    <source>
        <dbReference type="ARBA" id="ARBA00022496"/>
    </source>
</evidence>
<dbReference type="InterPro" id="IPR003593">
    <property type="entry name" value="AAA+_ATPase"/>
</dbReference>
<comment type="caution">
    <text evidence="10">The sequence shown here is derived from an EMBL/GenBank/DDBJ whole genome shotgun (WGS) entry which is preliminary data.</text>
</comment>
<evidence type="ECO:0000256" key="1">
    <source>
        <dbReference type="ARBA" id="ARBA00022448"/>
    </source>
</evidence>
<keyword evidence="4" id="KW-0547">Nucleotide-binding</keyword>
<dbReference type="CDD" id="cd03259">
    <property type="entry name" value="ABC_Carb_Solutes_like"/>
    <property type="match status" value="1"/>
</dbReference>
<keyword evidence="5 10" id="KW-0067">ATP-binding</keyword>
<dbReference type="GO" id="GO:0016020">
    <property type="term" value="C:membrane"/>
    <property type="evidence" value="ECO:0007669"/>
    <property type="project" value="InterPro"/>
</dbReference>
<dbReference type="InterPro" id="IPR017871">
    <property type="entry name" value="ABC_transporter-like_CS"/>
</dbReference>
<dbReference type="GO" id="GO:0016887">
    <property type="term" value="F:ATP hydrolysis activity"/>
    <property type="evidence" value="ECO:0007669"/>
    <property type="project" value="InterPro"/>
</dbReference>
<name>A0AAW9MTH4_9FIRM</name>
<evidence type="ECO:0000313" key="10">
    <source>
        <dbReference type="EMBL" id="MEB3429361.1"/>
    </source>
</evidence>
<dbReference type="AlphaFoldDB" id="A0AAW9MTH4"/>
<dbReference type="InterPro" id="IPR003439">
    <property type="entry name" value="ABC_transporter-like_ATP-bd"/>
</dbReference>
<reference evidence="10 11" key="1">
    <citation type="submission" date="2024-01" db="EMBL/GenBank/DDBJ databases">
        <title>Complete genome sequence of Citroniella saccharovorans strain M6.X9, isolated from human fecal sample.</title>
        <authorList>
            <person name="Cheng G."/>
            <person name="Westerholm M."/>
            <person name="Schnurer A."/>
        </authorList>
    </citation>
    <scope>NUCLEOTIDE SEQUENCE [LARGE SCALE GENOMIC DNA]</scope>
    <source>
        <strain evidence="10 11">DSM 29873</strain>
    </source>
</reference>
<evidence type="ECO:0000256" key="4">
    <source>
        <dbReference type="ARBA" id="ARBA00022741"/>
    </source>
</evidence>
<evidence type="ECO:0000256" key="2">
    <source>
        <dbReference type="ARBA" id="ARBA00022475"/>
    </source>
</evidence>
<proteinExistence type="predicted"/>
<dbReference type="Gene3D" id="3.40.50.300">
    <property type="entry name" value="P-loop containing nucleotide triphosphate hydrolases"/>
    <property type="match status" value="1"/>
</dbReference>
<dbReference type="PANTHER" id="PTHR42781">
    <property type="entry name" value="SPERMIDINE/PUTRESCINE IMPORT ATP-BINDING PROTEIN POTA"/>
    <property type="match status" value="1"/>
</dbReference>
<keyword evidence="11" id="KW-1185">Reference proteome</keyword>
<dbReference type="InterPro" id="IPR027417">
    <property type="entry name" value="P-loop_NTPase"/>
</dbReference>
<dbReference type="Pfam" id="PF00005">
    <property type="entry name" value="ABC_tran"/>
    <property type="match status" value="1"/>
</dbReference>
<evidence type="ECO:0000313" key="11">
    <source>
        <dbReference type="Proteomes" id="UP001357733"/>
    </source>
</evidence>
<keyword evidence="3" id="KW-0410">Iron transport</keyword>
<dbReference type="RefSeq" id="WP_324619554.1">
    <property type="nucleotide sequence ID" value="NZ_JAYKOT010000003.1"/>
</dbReference>
<dbReference type="GO" id="GO:0005524">
    <property type="term" value="F:ATP binding"/>
    <property type="evidence" value="ECO:0007669"/>
    <property type="project" value="UniProtKB-KW"/>
</dbReference>
<dbReference type="SUPFAM" id="SSF52540">
    <property type="entry name" value="P-loop containing nucleoside triphosphate hydrolases"/>
    <property type="match status" value="1"/>
</dbReference>
<dbReference type="PROSITE" id="PS50893">
    <property type="entry name" value="ABC_TRANSPORTER_2"/>
    <property type="match status" value="1"/>
</dbReference>
<evidence type="ECO:0000256" key="6">
    <source>
        <dbReference type="ARBA" id="ARBA00023004"/>
    </source>
</evidence>
<dbReference type="Proteomes" id="UP001357733">
    <property type="component" value="Unassembled WGS sequence"/>
</dbReference>
<dbReference type="SMART" id="SM00382">
    <property type="entry name" value="AAA"/>
    <property type="match status" value="1"/>
</dbReference>
<evidence type="ECO:0000259" key="9">
    <source>
        <dbReference type="PROSITE" id="PS50893"/>
    </source>
</evidence>
<dbReference type="PROSITE" id="PS00211">
    <property type="entry name" value="ABC_TRANSPORTER_1"/>
    <property type="match status" value="1"/>
</dbReference>
<accession>A0AAW9MTH4</accession>
<dbReference type="EMBL" id="JAYKOT010000003">
    <property type="protein sequence ID" value="MEB3429361.1"/>
    <property type="molecule type" value="Genomic_DNA"/>
</dbReference>